<evidence type="ECO:0000313" key="2">
    <source>
        <dbReference type="EnsemblMetazoa" id="AMIN010812-PA"/>
    </source>
</evidence>
<dbReference type="Pfam" id="PF16064">
    <property type="entry name" value="DUF4806"/>
    <property type="match status" value="1"/>
</dbReference>
<keyword evidence="3" id="KW-1185">Reference proteome</keyword>
<accession>A0A182WK99</accession>
<protein>
    <submittedName>
        <fullName evidence="2">DUF4806 domain-containing protein</fullName>
    </submittedName>
</protein>
<evidence type="ECO:0000259" key="1">
    <source>
        <dbReference type="Pfam" id="PF16064"/>
    </source>
</evidence>
<dbReference type="STRING" id="112268.A0A182WK99"/>
<reference evidence="3" key="1">
    <citation type="submission" date="2013-03" db="EMBL/GenBank/DDBJ databases">
        <title>The Genome Sequence of Anopheles minimus MINIMUS1.</title>
        <authorList>
            <consortium name="The Broad Institute Genomics Platform"/>
            <person name="Neafsey D.E."/>
            <person name="Walton C."/>
            <person name="Walker B."/>
            <person name="Young S.K."/>
            <person name="Zeng Q."/>
            <person name="Gargeya S."/>
            <person name="Fitzgerald M."/>
            <person name="Haas B."/>
            <person name="Abouelleil A."/>
            <person name="Allen A.W."/>
            <person name="Alvarado L."/>
            <person name="Arachchi H.M."/>
            <person name="Berlin A.M."/>
            <person name="Chapman S.B."/>
            <person name="Gainer-Dewar J."/>
            <person name="Goldberg J."/>
            <person name="Griggs A."/>
            <person name="Gujja S."/>
            <person name="Hansen M."/>
            <person name="Howarth C."/>
            <person name="Imamovic A."/>
            <person name="Ireland A."/>
            <person name="Larimer J."/>
            <person name="McCowan C."/>
            <person name="Murphy C."/>
            <person name="Pearson M."/>
            <person name="Poon T.W."/>
            <person name="Priest M."/>
            <person name="Roberts A."/>
            <person name="Saif S."/>
            <person name="Shea T."/>
            <person name="Sisk P."/>
            <person name="Sykes S."/>
            <person name="Wortman J."/>
            <person name="Nusbaum C."/>
            <person name="Birren B."/>
        </authorList>
    </citation>
    <scope>NUCLEOTIDE SEQUENCE [LARGE SCALE GENOMIC DNA]</scope>
    <source>
        <strain evidence="3">MINIMUS1</strain>
    </source>
</reference>
<name>A0A182WK99_9DIPT</name>
<dbReference type="VEuPathDB" id="VectorBase:AMIN010812"/>
<reference evidence="2" key="2">
    <citation type="submission" date="2020-05" db="UniProtKB">
        <authorList>
            <consortium name="EnsemblMetazoa"/>
        </authorList>
    </citation>
    <scope>IDENTIFICATION</scope>
    <source>
        <strain evidence="2">MINIMUS1</strain>
    </source>
</reference>
<evidence type="ECO:0000313" key="3">
    <source>
        <dbReference type="Proteomes" id="UP000075920"/>
    </source>
</evidence>
<dbReference type="EnsemblMetazoa" id="AMIN010812-RA">
    <property type="protein sequence ID" value="AMIN010812-PA"/>
    <property type="gene ID" value="AMIN010812"/>
</dbReference>
<sequence length="318" mass="36136">MLTKREKKTGKMYRFCKRLENQFDQEYDAEQLQATIKVESGSEGEQEIIISTTTSEALLTSLKMTCSDNEDSSNGDIFAGIADMPVCGRLAVQNESSMEGSSAAKIMNMITTLSKQVAAVYKKTDRVEKEVATISERLGRVEKKVGMSLATLEQVKDVIGMPDDCTHKPNLSFEFKKITNEEEFLAFDSKLGDDEEYYSQLKKELVLHIQASEPDNRMHEAMDMIFDLTFMPLCSWTGHGAGGPRIKFRIRSNILRLFADIGSNKFNAVNQHFVQEFFIKKLRHAKERLRLMKGLRKTSCRKRKRRIATPATTDVFGE</sequence>
<dbReference type="InterPro" id="IPR032071">
    <property type="entry name" value="DUF4806"/>
</dbReference>
<proteinExistence type="predicted"/>
<dbReference type="Proteomes" id="UP000075920">
    <property type="component" value="Unassembled WGS sequence"/>
</dbReference>
<organism evidence="2 3">
    <name type="scientific">Anopheles minimus</name>
    <dbReference type="NCBI Taxonomy" id="112268"/>
    <lineage>
        <taxon>Eukaryota</taxon>
        <taxon>Metazoa</taxon>
        <taxon>Ecdysozoa</taxon>
        <taxon>Arthropoda</taxon>
        <taxon>Hexapoda</taxon>
        <taxon>Insecta</taxon>
        <taxon>Pterygota</taxon>
        <taxon>Neoptera</taxon>
        <taxon>Endopterygota</taxon>
        <taxon>Diptera</taxon>
        <taxon>Nematocera</taxon>
        <taxon>Culicoidea</taxon>
        <taxon>Culicidae</taxon>
        <taxon>Anophelinae</taxon>
        <taxon>Anopheles</taxon>
    </lineage>
</organism>
<dbReference type="AlphaFoldDB" id="A0A182WK99"/>
<feature type="domain" description="DUF4806" evidence="1">
    <location>
        <begin position="173"/>
        <end position="258"/>
    </location>
</feature>